<dbReference type="Proteomes" id="UP000007752">
    <property type="component" value="Chromosome 12"/>
</dbReference>
<gene>
    <name evidence="1" type="ORF">OsJ_35726</name>
</gene>
<dbReference type="AlphaFoldDB" id="A3CGB8"/>
<reference evidence="1" key="2">
    <citation type="submission" date="2008-12" db="EMBL/GenBank/DDBJ databases">
        <title>Improved gene annotation of the rice (Oryza sativa) genomes.</title>
        <authorList>
            <person name="Wang J."/>
            <person name="Li R."/>
            <person name="Fan W."/>
            <person name="Huang Q."/>
            <person name="Zhang J."/>
            <person name="Zhou Y."/>
            <person name="Hu Y."/>
            <person name="Zi S."/>
            <person name="Li J."/>
            <person name="Ni P."/>
            <person name="Zheng H."/>
            <person name="Zhang Y."/>
            <person name="Zhao M."/>
            <person name="Hao Q."/>
            <person name="McDermott J."/>
            <person name="Samudrala R."/>
            <person name="Kristiansen K."/>
            <person name="Wong G.K.-S."/>
        </authorList>
    </citation>
    <scope>NUCLEOTIDE SEQUENCE</scope>
</reference>
<proteinExistence type="predicted"/>
<accession>A3CGB8</accession>
<reference evidence="1" key="1">
    <citation type="journal article" date="2005" name="PLoS Biol.">
        <title>The genomes of Oryza sativa: a history of duplications.</title>
        <authorList>
            <person name="Yu J."/>
            <person name="Wang J."/>
            <person name="Lin W."/>
            <person name="Li S."/>
            <person name="Li H."/>
            <person name="Zhou J."/>
            <person name="Ni P."/>
            <person name="Dong W."/>
            <person name="Hu S."/>
            <person name="Zeng C."/>
            <person name="Zhang J."/>
            <person name="Zhang Y."/>
            <person name="Li R."/>
            <person name="Xu Z."/>
            <person name="Li S."/>
            <person name="Li X."/>
            <person name="Zheng H."/>
            <person name="Cong L."/>
            <person name="Lin L."/>
            <person name="Yin J."/>
            <person name="Geng J."/>
            <person name="Li G."/>
            <person name="Shi J."/>
            <person name="Liu J."/>
            <person name="Lv H."/>
            <person name="Li J."/>
            <person name="Wang J."/>
            <person name="Deng Y."/>
            <person name="Ran L."/>
            <person name="Shi X."/>
            <person name="Wang X."/>
            <person name="Wu Q."/>
            <person name="Li C."/>
            <person name="Ren X."/>
            <person name="Wang J."/>
            <person name="Wang X."/>
            <person name="Li D."/>
            <person name="Liu D."/>
            <person name="Zhang X."/>
            <person name="Ji Z."/>
            <person name="Zhao W."/>
            <person name="Sun Y."/>
            <person name="Zhang Z."/>
            <person name="Bao J."/>
            <person name="Han Y."/>
            <person name="Dong L."/>
            <person name="Ji J."/>
            <person name="Chen P."/>
            <person name="Wu S."/>
            <person name="Liu J."/>
            <person name="Xiao Y."/>
            <person name="Bu D."/>
            <person name="Tan J."/>
            <person name="Yang L."/>
            <person name="Ye C."/>
            <person name="Zhang J."/>
            <person name="Xu J."/>
            <person name="Zhou Y."/>
            <person name="Yu Y."/>
            <person name="Zhang B."/>
            <person name="Zhuang S."/>
            <person name="Wei H."/>
            <person name="Liu B."/>
            <person name="Lei M."/>
            <person name="Yu H."/>
            <person name="Li Y."/>
            <person name="Xu H."/>
            <person name="Wei S."/>
            <person name="He X."/>
            <person name="Fang L."/>
            <person name="Zhang Z."/>
            <person name="Zhang Y."/>
            <person name="Huang X."/>
            <person name="Su Z."/>
            <person name="Tong W."/>
            <person name="Li J."/>
            <person name="Tong Z."/>
            <person name="Li S."/>
            <person name="Ye J."/>
            <person name="Wang L."/>
            <person name="Fang L."/>
            <person name="Lei T."/>
            <person name="Chen C."/>
            <person name="Chen H."/>
            <person name="Xu Z."/>
            <person name="Li H."/>
            <person name="Huang H."/>
            <person name="Zhang F."/>
            <person name="Xu H."/>
            <person name="Li N."/>
            <person name="Zhao C."/>
            <person name="Li S."/>
            <person name="Dong L."/>
            <person name="Huang Y."/>
            <person name="Li L."/>
            <person name="Xi Y."/>
            <person name="Qi Q."/>
            <person name="Li W."/>
            <person name="Zhang B."/>
            <person name="Hu W."/>
            <person name="Zhang Y."/>
            <person name="Tian X."/>
            <person name="Jiao Y."/>
            <person name="Liang X."/>
            <person name="Jin J."/>
            <person name="Gao L."/>
            <person name="Zheng W."/>
            <person name="Hao B."/>
            <person name="Liu S."/>
            <person name="Wang W."/>
            <person name="Yuan L."/>
            <person name="Cao M."/>
            <person name="McDermott J."/>
            <person name="Samudrala R."/>
            <person name="Wang J."/>
            <person name="Wong G.K."/>
            <person name="Yang H."/>
        </authorList>
    </citation>
    <scope>NUCLEOTIDE SEQUENCE [LARGE SCALE GENOMIC DNA]</scope>
</reference>
<dbReference type="EMBL" id="CM000149">
    <property type="protein sequence ID" value="EAZ20131.1"/>
    <property type="molecule type" value="Genomic_DNA"/>
</dbReference>
<sequence>MAIEGLWACIRRCFSTIGCPPCWSTKMGWYLTGRKDLSFDPHPKSAMWRASSVTMMRGGGVGTGFRCP</sequence>
<evidence type="ECO:0000313" key="1">
    <source>
        <dbReference type="EMBL" id="EAZ20131.1"/>
    </source>
</evidence>
<protein>
    <submittedName>
        <fullName evidence="1">Uncharacterized protein</fullName>
    </submittedName>
</protein>
<organism evidence="1">
    <name type="scientific">Oryza sativa subsp. japonica</name>
    <name type="common">Rice</name>
    <dbReference type="NCBI Taxonomy" id="39947"/>
    <lineage>
        <taxon>Eukaryota</taxon>
        <taxon>Viridiplantae</taxon>
        <taxon>Streptophyta</taxon>
        <taxon>Embryophyta</taxon>
        <taxon>Tracheophyta</taxon>
        <taxon>Spermatophyta</taxon>
        <taxon>Magnoliopsida</taxon>
        <taxon>Liliopsida</taxon>
        <taxon>Poales</taxon>
        <taxon>Poaceae</taxon>
        <taxon>BOP clade</taxon>
        <taxon>Oryzoideae</taxon>
        <taxon>Oryzeae</taxon>
        <taxon>Oryzinae</taxon>
        <taxon>Oryza</taxon>
        <taxon>Oryza sativa</taxon>
    </lineage>
</organism>
<name>A3CGB8_ORYSJ</name>